<reference evidence="2 3" key="1">
    <citation type="submission" date="2024-01" db="EMBL/GenBank/DDBJ databases">
        <title>Genome assemblies of Stephania.</title>
        <authorList>
            <person name="Yang L."/>
        </authorList>
    </citation>
    <scope>NUCLEOTIDE SEQUENCE [LARGE SCALE GENOMIC DNA]</scope>
    <source>
        <strain evidence="2">YNDBR</strain>
        <tissue evidence="2">Leaf</tissue>
    </source>
</reference>
<dbReference type="GO" id="GO:0003729">
    <property type="term" value="F:mRNA binding"/>
    <property type="evidence" value="ECO:0007669"/>
    <property type="project" value="InterPro"/>
</dbReference>
<dbReference type="InterPro" id="IPR011990">
    <property type="entry name" value="TPR-like_helical_dom_sf"/>
</dbReference>
<accession>A0AAP0EZW2</accession>
<comment type="caution">
    <text evidence="2">The sequence shown here is derived from an EMBL/GenBank/DDBJ whole genome shotgun (WGS) entry which is preliminary data.</text>
</comment>
<keyword evidence="3" id="KW-1185">Reference proteome</keyword>
<evidence type="ECO:0000313" key="3">
    <source>
        <dbReference type="Proteomes" id="UP001420932"/>
    </source>
</evidence>
<dbReference type="AlphaFoldDB" id="A0AAP0EZW2"/>
<dbReference type="Proteomes" id="UP001420932">
    <property type="component" value="Unassembled WGS sequence"/>
</dbReference>
<evidence type="ECO:0000313" key="2">
    <source>
        <dbReference type="EMBL" id="KAK9099008.1"/>
    </source>
</evidence>
<dbReference type="EMBL" id="JBBNAF010000011">
    <property type="protein sequence ID" value="KAK9099008.1"/>
    <property type="molecule type" value="Genomic_DNA"/>
</dbReference>
<organism evidence="2 3">
    <name type="scientific">Stephania yunnanensis</name>
    <dbReference type="NCBI Taxonomy" id="152371"/>
    <lineage>
        <taxon>Eukaryota</taxon>
        <taxon>Viridiplantae</taxon>
        <taxon>Streptophyta</taxon>
        <taxon>Embryophyta</taxon>
        <taxon>Tracheophyta</taxon>
        <taxon>Spermatophyta</taxon>
        <taxon>Magnoliopsida</taxon>
        <taxon>Ranunculales</taxon>
        <taxon>Menispermaceae</taxon>
        <taxon>Menispermoideae</taxon>
        <taxon>Cissampelideae</taxon>
        <taxon>Stephania</taxon>
    </lineage>
</organism>
<sequence length="170" mass="19725">MEKMIEVLCQERIMVRTKQFVKFLLDGGWSLNVKMMDKLLHLYSELGGVEEMEELLKVLISSKEDIEILSRVHSEIIRMYAMLDRLDDMELSIGRMLKQGLSFTCPDDVEKVIGSNFRRSAHDRLELFLERIHGSYKLPRSTYNLLIAGYERAGLHEKLAVLKAQMLDCS</sequence>
<dbReference type="Gene3D" id="1.25.40.10">
    <property type="entry name" value="Tetratricopeptide repeat domain"/>
    <property type="match status" value="1"/>
</dbReference>
<dbReference type="PANTHER" id="PTHR47874:SF4">
    <property type="entry name" value="EXPRESSED PROTEIN"/>
    <property type="match status" value="1"/>
</dbReference>
<dbReference type="InterPro" id="IPR044179">
    <property type="entry name" value="PPR5-like"/>
</dbReference>
<comment type="similarity">
    <text evidence="1">Belongs to the PPR family. P subfamily.</text>
</comment>
<proteinExistence type="inferred from homology"/>
<gene>
    <name evidence="2" type="ORF">Syun_026053</name>
</gene>
<protein>
    <submittedName>
        <fullName evidence="2">Uncharacterized protein</fullName>
    </submittedName>
</protein>
<name>A0AAP0EZW2_9MAGN</name>
<evidence type="ECO:0000256" key="1">
    <source>
        <dbReference type="ARBA" id="ARBA00007626"/>
    </source>
</evidence>
<dbReference type="PANTHER" id="PTHR47874">
    <property type="entry name" value="EXPRESSED PROTEIN"/>
    <property type="match status" value="1"/>
</dbReference>